<dbReference type="SUPFAM" id="SSF55785">
    <property type="entry name" value="PYP-like sensor domain (PAS domain)"/>
    <property type="match status" value="1"/>
</dbReference>
<dbReference type="Pfam" id="PF13426">
    <property type="entry name" value="PAS_9"/>
    <property type="match status" value="1"/>
</dbReference>
<dbReference type="AlphaFoldDB" id="A0A5C1HWX4"/>
<evidence type="ECO:0000259" key="1">
    <source>
        <dbReference type="PROSITE" id="PS50112"/>
    </source>
</evidence>
<dbReference type="KEGG" id="mrub:DEO27_004680"/>
<dbReference type="PROSITE" id="PS50112">
    <property type="entry name" value="PAS"/>
    <property type="match status" value="1"/>
</dbReference>
<dbReference type="RefSeq" id="WP_112576030.1">
    <property type="nucleotide sequence ID" value="NZ_CP043450.1"/>
</dbReference>
<organism evidence="2 3">
    <name type="scientific">Mucilaginibacter rubeus</name>
    <dbReference type="NCBI Taxonomy" id="2027860"/>
    <lineage>
        <taxon>Bacteria</taxon>
        <taxon>Pseudomonadati</taxon>
        <taxon>Bacteroidota</taxon>
        <taxon>Sphingobacteriia</taxon>
        <taxon>Sphingobacteriales</taxon>
        <taxon>Sphingobacteriaceae</taxon>
        <taxon>Mucilaginibacter</taxon>
    </lineage>
</organism>
<feature type="domain" description="PAS" evidence="1">
    <location>
        <begin position="10"/>
        <end position="81"/>
    </location>
</feature>
<name>A0A5C1HWX4_9SPHI</name>
<sequence>METSVTITEKDSAFNVLFYQNPLPAWIVETNTLRVIAVNDAAVRQYGYEREEFLKNTISLLNLPEEDEGFNTLLKKLEHNQAVKKQLTHLKKDGTPIYVNVTSYSIKFCNCCCGMIMVNGIVEKCRGADMFNGHFTEVENLAFINSHMIRKPLANILGIIYALEACGQDKCELAESINMLKLSADELDMVIRKINLQLEYRFI</sequence>
<gene>
    <name evidence="2" type="ORF">DEO27_004680</name>
</gene>
<dbReference type="InterPro" id="IPR000014">
    <property type="entry name" value="PAS"/>
</dbReference>
<dbReference type="CDD" id="cd00130">
    <property type="entry name" value="PAS"/>
    <property type="match status" value="1"/>
</dbReference>
<protein>
    <submittedName>
        <fullName evidence="2">PAS domain-containing protein</fullName>
    </submittedName>
</protein>
<dbReference type="Gene3D" id="3.30.450.20">
    <property type="entry name" value="PAS domain"/>
    <property type="match status" value="1"/>
</dbReference>
<dbReference type="OrthoDB" id="6231665at2"/>
<keyword evidence="3" id="KW-1185">Reference proteome</keyword>
<dbReference type="NCBIfam" id="TIGR00229">
    <property type="entry name" value="sensory_box"/>
    <property type="match status" value="1"/>
</dbReference>
<dbReference type="Proteomes" id="UP000251402">
    <property type="component" value="Chromosome"/>
</dbReference>
<evidence type="ECO:0000313" key="3">
    <source>
        <dbReference type="Proteomes" id="UP000251402"/>
    </source>
</evidence>
<dbReference type="InterPro" id="IPR035965">
    <property type="entry name" value="PAS-like_dom_sf"/>
</dbReference>
<reference evidence="2" key="1">
    <citation type="submission" date="2019-08" db="EMBL/GenBank/DDBJ databases">
        <title>Comparative genome analysis confer to the adaptation heavy metal polluted environment.</title>
        <authorList>
            <person name="Li Y."/>
        </authorList>
    </citation>
    <scope>NUCLEOTIDE SEQUENCE [LARGE SCALE GENOMIC DNA]</scope>
    <source>
        <strain evidence="2">P1</strain>
    </source>
</reference>
<proteinExistence type="predicted"/>
<dbReference type="EMBL" id="CP043450">
    <property type="protein sequence ID" value="QEM09338.1"/>
    <property type="molecule type" value="Genomic_DNA"/>
</dbReference>
<accession>A0A5C1HWX4</accession>
<evidence type="ECO:0000313" key="2">
    <source>
        <dbReference type="EMBL" id="QEM09338.1"/>
    </source>
</evidence>